<keyword evidence="1" id="KW-0175">Coiled coil</keyword>
<dbReference type="EMBL" id="NFSB01000089">
    <property type="protein sequence ID" value="OUM24840.1"/>
    <property type="molecule type" value="Genomic_DNA"/>
</dbReference>
<name>A0A1Y3KLK5_PSEPU</name>
<sequence>MPASPALTFDFKRAAALHFSGRPTLRQVVSEQLLKVLLVELPWLASVHPALSSADAFMLDSPDPSTAYWTTQPLVDRILQALLQTNSVDLEPFDGRHHNLGLVDPYRFPGSDSAFDTRQLTGLTAPLNALIEQLPQHFCQAQLGYWTGVGNAGVSRDRWIQLLLTTALQRGLPLQGLDAYEQACLRGLVRGGSDQPSVSFVQASLTTGNHRWDLMLCHLLVTGEWDERQVVLWCSPSGVVRGFESLAVFAAALRDELALTYRFDEMSWQPYPVEGNVFAQQAALLLDALFTQVDRVRYGRLADVAALERLFAQLSDPAQWFASYPNDTPAVLPPPGVRRSSGNVSFAYQNALQQLAAMQLDADGVAALDGVQSLQTYTWQRLGKHIRLKYSDDTSPDDLILEFFVAHGVPGGAGAGAGGGEPVEIVGQRNLTEFAIGNLGELKGAGISRIRRSNGEAAPAWLDADAAKQLVSEVDIGGTYPAYVAAQLNDPQQRPLRVKRFAREWRSSLWFSALAAKLDGKITDVGLHAVVDFCSGHLDPQLPRVALMPLAFRRQPQSRLHDLVRGMYVLFCAEPGRVLLYRPLYNQDTLREYANLGALLGHIQQSPLLQASILDWMDPQVRHIYDHGGFSEPHLSSIGIDPYDQPKRPEPPVIHAQYWLKGLDENLYNANRDLLVELADMQSTSNAERRWETLAQGAWLLFDVVTLVLRGPVATVAWLAQLLGSLEHDLQALEQQDEFGRAAAAADLLLNLGMTLLHLHQPSAPVVVDAMPVDASAFEGPAAQRGNFAEVSVVPSTEPSATLGELAALPGRQLDLSWRGNQGFNWMPPAQRQALRAMRSGVALHESALLNSGEAAGLYQIDGQLYAAMAGDAYPVELVNGGVRVKDGNGGYGPWLVSAMDAWRVDLSLRLAGGMRRGGTRVKLVERFYNLQRTADEFTQRTNEASAQFTQRGLEVSGLQNKIAQLSALRAAEQARQTSLEGTSLQDSVALVARYDARLAEWNAQILIKRDESIRLLESAVREDEQVLMNYGILQEPKFATLRRNGLDEHLPAETLRVQNNLIRNNDFILKELWDLADYPGLVEVQARLDGRQIGQVRETYAQYRQKLERTVAFQDRMLKASGNLDVLLTDTPADQVIPLTVTNSATVAELIARRTINTVQLRFHQALNLADLALHLDTSVGQHRIARYKDDLAGLALRNAAGAHGELDFANLSVEDRISILQEAWDEYAAALLNCKRIRDEGGELIEVDMLDRYRFELERLKLDAGTRVANAIQEQEGGGAAPRRVAYAVTNERQHVVRNTKGQILIGTEREVEGRRLLEVRESFGSTVLATFDWRDGEWHERLTEEPQPPAEPEVASADAAMHVQSLLDENDVLIREAAEYVENDIKAAQLTRLFDRQMKKLSREAARLNDENANPALIRSVEAAADKLRVEQQLKLITLYTKTSYPTAEALRFLHAQQLLKVFYVGPRQVMKNGTTFDEYHIQRLTQPGDKSGRPIWVAHFHMPSADALAREFTVGHLKTWSQRRQSNQPGSDVRVHRGKLTLEQANGIIPFD</sequence>
<comment type="caution">
    <text evidence="2">The sequence shown here is derived from an EMBL/GenBank/DDBJ whole genome shotgun (WGS) entry which is preliminary data.</text>
</comment>
<protein>
    <submittedName>
        <fullName evidence="2">Uncharacterized protein</fullName>
    </submittedName>
</protein>
<evidence type="ECO:0000313" key="3">
    <source>
        <dbReference type="Proteomes" id="UP000196082"/>
    </source>
</evidence>
<proteinExistence type="predicted"/>
<evidence type="ECO:0000256" key="1">
    <source>
        <dbReference type="SAM" id="Coils"/>
    </source>
</evidence>
<dbReference type="Proteomes" id="UP000196082">
    <property type="component" value="Unassembled WGS sequence"/>
</dbReference>
<accession>A0A1Y3KLK5</accession>
<feature type="coiled-coil region" evidence="1">
    <location>
        <begin position="1366"/>
        <end position="1414"/>
    </location>
</feature>
<dbReference type="RefSeq" id="WP_086978636.1">
    <property type="nucleotide sequence ID" value="NZ_NFSB01000089.1"/>
</dbReference>
<organism evidence="2 3">
    <name type="scientific">Pseudomonas putida</name>
    <name type="common">Arthrobacter siderocapsulatus</name>
    <dbReference type="NCBI Taxonomy" id="303"/>
    <lineage>
        <taxon>Bacteria</taxon>
        <taxon>Pseudomonadati</taxon>
        <taxon>Pseudomonadota</taxon>
        <taxon>Gammaproteobacteria</taxon>
        <taxon>Pseudomonadales</taxon>
        <taxon>Pseudomonadaceae</taxon>
        <taxon>Pseudomonas</taxon>
    </lineage>
</organism>
<gene>
    <name evidence="2" type="ORF">B8W72_27155</name>
</gene>
<evidence type="ECO:0000313" key="2">
    <source>
        <dbReference type="EMBL" id="OUM24840.1"/>
    </source>
</evidence>
<reference evidence="2 3" key="1">
    <citation type="submission" date="2017-05" db="EMBL/GenBank/DDBJ databases">
        <title>Whole genome sequence of Pseudomonas putida isolate 1312 commercialized as a biostimulant.</title>
        <authorList>
            <person name="Crovadore J."/>
            <person name="Blanc P."/>
            <person name="Chablais R."/>
            <person name="Cochard B."/>
            <person name="Grizard D."/>
            <person name="Lefort F."/>
        </authorList>
    </citation>
    <scope>NUCLEOTIDE SEQUENCE [LARGE SCALE GENOMIC DNA]</scope>
    <source>
        <strain evidence="2 3">1312</strain>
    </source>
</reference>